<organism evidence="1 2">
    <name type="scientific">Phytohabitans aurantiacus</name>
    <dbReference type="NCBI Taxonomy" id="3016789"/>
    <lineage>
        <taxon>Bacteria</taxon>
        <taxon>Bacillati</taxon>
        <taxon>Actinomycetota</taxon>
        <taxon>Actinomycetes</taxon>
        <taxon>Micromonosporales</taxon>
        <taxon>Micromonosporaceae</taxon>
    </lineage>
</organism>
<keyword evidence="2" id="KW-1185">Reference proteome</keyword>
<dbReference type="EMBL" id="BSDI01000034">
    <property type="protein sequence ID" value="GLI00674.1"/>
    <property type="molecule type" value="Genomic_DNA"/>
</dbReference>
<gene>
    <name evidence="1" type="ORF">Pa4123_59500</name>
</gene>
<dbReference type="RefSeq" id="WP_281901201.1">
    <property type="nucleotide sequence ID" value="NZ_BSDI01000034.1"/>
</dbReference>
<reference evidence="1" key="1">
    <citation type="submission" date="2022-12" db="EMBL/GenBank/DDBJ databases">
        <title>New Phytohabitans aurantiacus sp. RD004123 nov., an actinomycete isolated from soil.</title>
        <authorList>
            <person name="Triningsih D.W."/>
            <person name="Harunari E."/>
            <person name="Igarashi Y."/>
        </authorList>
    </citation>
    <scope>NUCLEOTIDE SEQUENCE</scope>
    <source>
        <strain evidence="1">RD004123</strain>
    </source>
</reference>
<sequence>MLRSGVDAATLAQAVGVDAKTVSRWIGGRVPHRTSRALVAKHLGEDEITLWPTSRPDQAPGASATAEIVGAWAHRADVPTDLWVSLLDGARERVDLLGYAYPFMFEITPQATETLAKRCAGGLRARIAVADPNCPHVAERDALEQLGGTLAGRIRLALHWLADLAATPNATVGLHSVHLYNSVFRFDDQMIVTPHIFRGHGYQHPTLYLRRLSGHGIFETFAEQFQQVWDTVRTWAAEPTTGTTPPHPSRTR</sequence>
<accession>A0ABQ5R1J2</accession>
<protein>
    <submittedName>
        <fullName evidence="1">Transcriptional regulator</fullName>
    </submittedName>
</protein>
<proteinExistence type="predicted"/>
<evidence type="ECO:0000313" key="2">
    <source>
        <dbReference type="Proteomes" id="UP001144280"/>
    </source>
</evidence>
<dbReference type="Proteomes" id="UP001144280">
    <property type="component" value="Unassembled WGS sequence"/>
</dbReference>
<evidence type="ECO:0000313" key="1">
    <source>
        <dbReference type="EMBL" id="GLI00674.1"/>
    </source>
</evidence>
<comment type="caution">
    <text evidence="1">The sequence shown here is derived from an EMBL/GenBank/DDBJ whole genome shotgun (WGS) entry which is preliminary data.</text>
</comment>
<name>A0ABQ5R1J2_9ACTN</name>